<dbReference type="EMBL" id="HBIN01013710">
    <property type="protein sequence ID" value="CAE0440222.1"/>
    <property type="molecule type" value="Transcribed_RNA"/>
</dbReference>
<sequence length="282" mass="32353">MPILPEEKHFPNGYLGNLTEQQLRSLEELKERLLLESEVNPCAKAAIDHGWGDILLLKILRATMSSAAKKSGGKRTFRVEPAFKRILDIMQWRNTYSVHERPATIEKYHEVYPYVEWKDRKAGTVVRVERLGLLFNNVKRSHFTTDEWLHNLGYNTNCTDIKLREIYEETGKDIPGYIVLADWKGGGLGILSRIGMLKMFNSIAADNFPETLDKVYIFNVPVFISKLVNLGKSFVDPVTMSKMEFIPGTPKELFRELFEIEKLPKEYGGESEEVLGIPMDAR</sequence>
<dbReference type="InterPro" id="IPR036865">
    <property type="entry name" value="CRAL-TRIO_dom_sf"/>
</dbReference>
<dbReference type="Pfam" id="PF00650">
    <property type="entry name" value="CRAL_TRIO"/>
    <property type="match status" value="1"/>
</dbReference>
<evidence type="ECO:0000313" key="2">
    <source>
        <dbReference type="EMBL" id="CAE0440222.1"/>
    </source>
</evidence>
<dbReference type="SMART" id="SM00516">
    <property type="entry name" value="SEC14"/>
    <property type="match status" value="1"/>
</dbReference>
<dbReference type="InterPro" id="IPR001251">
    <property type="entry name" value="CRAL-TRIO_dom"/>
</dbReference>
<evidence type="ECO:0000259" key="1">
    <source>
        <dbReference type="PROSITE" id="PS50191"/>
    </source>
</evidence>
<dbReference type="PANTHER" id="PTHR45657:SF1">
    <property type="entry name" value="CRAL-TRIO DOMAIN-CONTAINING PROTEIN YKL091C-RELATED"/>
    <property type="match status" value="1"/>
</dbReference>
<accession>A0A7S3UXU3</accession>
<protein>
    <recommendedName>
        <fullName evidence="1">CRAL-TRIO domain-containing protein</fullName>
    </recommendedName>
</protein>
<dbReference type="InterPro" id="IPR036273">
    <property type="entry name" value="CRAL/TRIO_N_dom_sf"/>
</dbReference>
<dbReference type="SUPFAM" id="SSF52087">
    <property type="entry name" value="CRAL/TRIO domain"/>
    <property type="match status" value="1"/>
</dbReference>
<dbReference type="PANTHER" id="PTHR45657">
    <property type="entry name" value="CRAL-TRIO DOMAIN-CONTAINING PROTEIN YKL091C-RELATED"/>
    <property type="match status" value="1"/>
</dbReference>
<dbReference type="SUPFAM" id="SSF46938">
    <property type="entry name" value="CRAL/TRIO N-terminal domain"/>
    <property type="match status" value="1"/>
</dbReference>
<dbReference type="PROSITE" id="PS50191">
    <property type="entry name" value="CRAL_TRIO"/>
    <property type="match status" value="1"/>
</dbReference>
<organism evidence="2">
    <name type="scientific">Aplanochytrium stocchinoi</name>
    <dbReference type="NCBI Taxonomy" id="215587"/>
    <lineage>
        <taxon>Eukaryota</taxon>
        <taxon>Sar</taxon>
        <taxon>Stramenopiles</taxon>
        <taxon>Bigyra</taxon>
        <taxon>Labyrinthulomycetes</taxon>
        <taxon>Thraustochytrida</taxon>
        <taxon>Thraustochytriidae</taxon>
        <taxon>Aplanochytrium</taxon>
    </lineage>
</organism>
<name>A0A7S3UXU3_9STRA</name>
<dbReference type="InterPro" id="IPR051026">
    <property type="entry name" value="PI/PC_transfer"/>
</dbReference>
<feature type="domain" description="CRAL-TRIO" evidence="1">
    <location>
        <begin position="173"/>
        <end position="275"/>
    </location>
</feature>
<dbReference type="CDD" id="cd00170">
    <property type="entry name" value="SEC14"/>
    <property type="match status" value="1"/>
</dbReference>
<dbReference type="Gene3D" id="3.40.525.10">
    <property type="entry name" value="CRAL-TRIO lipid binding domain"/>
    <property type="match status" value="1"/>
</dbReference>
<reference evidence="2" key="1">
    <citation type="submission" date="2021-01" db="EMBL/GenBank/DDBJ databases">
        <authorList>
            <person name="Corre E."/>
            <person name="Pelletier E."/>
            <person name="Niang G."/>
            <person name="Scheremetjew M."/>
            <person name="Finn R."/>
            <person name="Kale V."/>
            <person name="Holt S."/>
            <person name="Cochrane G."/>
            <person name="Meng A."/>
            <person name="Brown T."/>
            <person name="Cohen L."/>
        </authorList>
    </citation>
    <scope>NUCLEOTIDE SEQUENCE</scope>
    <source>
        <strain evidence="2">GSBS06</strain>
    </source>
</reference>
<gene>
    <name evidence="2" type="ORF">ASTO00021_LOCUS10363</name>
</gene>
<dbReference type="AlphaFoldDB" id="A0A7S3UXU3"/>
<proteinExistence type="predicted"/>